<evidence type="ECO:0008006" key="3">
    <source>
        <dbReference type="Google" id="ProtNLM"/>
    </source>
</evidence>
<dbReference type="Proteomes" id="UP000016930">
    <property type="component" value="Unassembled WGS sequence"/>
</dbReference>
<sequence>GIEHARMFKAAAYHLRRRSAPTELLWTSRTAHGPQLEAAQTLATLGIDNAIPFPLITDIPEDFHVTGARLSSLTQALAYRGILFETAAPICRSTDISLDIIRHRIRACTERTPSVAAIWMSCRDPVFSRSVADFLWKCIHGAHRCGEYWRKVTHLEHREYCDVCDVPETIEHILLDCKASGQATIWAMTRRIWLRKHHEWTVPTLGDILGCSLLSVKDEDGRPKPGRTRLFKILVSEAAFLIWKTRNKRIFEPTPNGIWSSKVGVANAWMHVLNTRLAIDRTLTHASSKTFALKSDEVLRTWSGI</sequence>
<evidence type="ECO:0000313" key="1">
    <source>
        <dbReference type="EMBL" id="EMD36518.1"/>
    </source>
</evidence>
<proteinExistence type="predicted"/>
<feature type="non-terminal residue" evidence="1">
    <location>
        <position position="305"/>
    </location>
</feature>
<keyword evidence="2" id="KW-1185">Reference proteome</keyword>
<reference evidence="1 2" key="1">
    <citation type="journal article" date="2012" name="Proc. Natl. Acad. Sci. U.S.A.">
        <title>Comparative genomics of Ceriporiopsis subvermispora and Phanerochaete chrysosporium provide insight into selective ligninolysis.</title>
        <authorList>
            <person name="Fernandez-Fueyo E."/>
            <person name="Ruiz-Duenas F.J."/>
            <person name="Ferreira P."/>
            <person name="Floudas D."/>
            <person name="Hibbett D.S."/>
            <person name="Canessa P."/>
            <person name="Larrondo L.F."/>
            <person name="James T.Y."/>
            <person name="Seelenfreund D."/>
            <person name="Lobos S."/>
            <person name="Polanco R."/>
            <person name="Tello M."/>
            <person name="Honda Y."/>
            <person name="Watanabe T."/>
            <person name="Watanabe T."/>
            <person name="Ryu J.S."/>
            <person name="Kubicek C.P."/>
            <person name="Schmoll M."/>
            <person name="Gaskell J."/>
            <person name="Hammel K.E."/>
            <person name="St John F.J."/>
            <person name="Vanden Wymelenberg A."/>
            <person name="Sabat G."/>
            <person name="Splinter BonDurant S."/>
            <person name="Syed K."/>
            <person name="Yadav J.S."/>
            <person name="Doddapaneni H."/>
            <person name="Subramanian V."/>
            <person name="Lavin J.L."/>
            <person name="Oguiza J.A."/>
            <person name="Perez G."/>
            <person name="Pisabarro A.G."/>
            <person name="Ramirez L."/>
            <person name="Santoyo F."/>
            <person name="Master E."/>
            <person name="Coutinho P.M."/>
            <person name="Henrissat B."/>
            <person name="Lombard V."/>
            <person name="Magnuson J.K."/>
            <person name="Kuees U."/>
            <person name="Hori C."/>
            <person name="Igarashi K."/>
            <person name="Samejima M."/>
            <person name="Held B.W."/>
            <person name="Barry K.W."/>
            <person name="LaButti K.M."/>
            <person name="Lapidus A."/>
            <person name="Lindquist E.A."/>
            <person name="Lucas S.M."/>
            <person name="Riley R."/>
            <person name="Salamov A.A."/>
            <person name="Hoffmeister D."/>
            <person name="Schwenk D."/>
            <person name="Hadar Y."/>
            <person name="Yarden O."/>
            <person name="de Vries R.P."/>
            <person name="Wiebenga A."/>
            <person name="Stenlid J."/>
            <person name="Eastwood D."/>
            <person name="Grigoriev I.V."/>
            <person name="Berka R.M."/>
            <person name="Blanchette R.A."/>
            <person name="Kersten P."/>
            <person name="Martinez A.T."/>
            <person name="Vicuna R."/>
            <person name="Cullen D."/>
        </authorList>
    </citation>
    <scope>NUCLEOTIDE SEQUENCE [LARGE SCALE GENOMIC DNA]</scope>
    <source>
        <strain evidence="1 2">B</strain>
    </source>
</reference>
<organism evidence="1 2">
    <name type="scientific">Ceriporiopsis subvermispora (strain B)</name>
    <name type="common">White-rot fungus</name>
    <name type="synonym">Gelatoporia subvermispora</name>
    <dbReference type="NCBI Taxonomy" id="914234"/>
    <lineage>
        <taxon>Eukaryota</taxon>
        <taxon>Fungi</taxon>
        <taxon>Dikarya</taxon>
        <taxon>Basidiomycota</taxon>
        <taxon>Agaricomycotina</taxon>
        <taxon>Agaricomycetes</taxon>
        <taxon>Polyporales</taxon>
        <taxon>Gelatoporiaceae</taxon>
        <taxon>Gelatoporia</taxon>
    </lineage>
</organism>
<dbReference type="HOGENOM" id="CLU_044484_3_1_1"/>
<dbReference type="EMBL" id="KB445798">
    <property type="protein sequence ID" value="EMD36518.1"/>
    <property type="molecule type" value="Genomic_DNA"/>
</dbReference>
<feature type="non-terminal residue" evidence="1">
    <location>
        <position position="1"/>
    </location>
</feature>
<dbReference type="OrthoDB" id="2752996at2759"/>
<protein>
    <recommendedName>
        <fullName evidence="3">Reverse transcriptase zinc-binding domain-containing protein</fullName>
    </recommendedName>
</protein>
<dbReference type="AlphaFoldDB" id="M2QHK8"/>
<evidence type="ECO:0000313" key="2">
    <source>
        <dbReference type="Proteomes" id="UP000016930"/>
    </source>
</evidence>
<gene>
    <name evidence="1" type="ORF">CERSUDRAFT_23066</name>
</gene>
<accession>M2QHK8</accession>
<dbReference type="STRING" id="914234.M2QHK8"/>
<name>M2QHK8_CERS8</name>